<dbReference type="InterPro" id="IPR011993">
    <property type="entry name" value="PH-like_dom_sf"/>
</dbReference>
<feature type="compositionally biased region" description="Polar residues" evidence="2">
    <location>
        <begin position="102"/>
        <end position="113"/>
    </location>
</feature>
<dbReference type="InterPro" id="IPR051336">
    <property type="entry name" value="RhoGEF_Guanine_NuclExch_SF"/>
</dbReference>
<feature type="compositionally biased region" description="Low complexity" evidence="2">
    <location>
        <begin position="377"/>
        <end position="388"/>
    </location>
</feature>
<dbReference type="PANTHER" id="PTHR22826:SF209">
    <property type="entry name" value="DH DOMAIN-CONTAINING PROTEIN"/>
    <property type="match status" value="1"/>
</dbReference>
<keyword evidence="3" id="KW-0812">Transmembrane</keyword>
<dbReference type="SUPFAM" id="SSF50729">
    <property type="entry name" value="PH domain-like"/>
    <property type="match status" value="1"/>
</dbReference>
<keyword evidence="3" id="KW-1133">Transmembrane helix</keyword>
<dbReference type="InterPro" id="IPR000219">
    <property type="entry name" value="DH_dom"/>
</dbReference>
<feature type="compositionally biased region" description="Basic residues" evidence="2">
    <location>
        <begin position="337"/>
        <end position="354"/>
    </location>
</feature>
<feature type="compositionally biased region" description="Polar residues" evidence="2">
    <location>
        <begin position="244"/>
        <end position="257"/>
    </location>
</feature>
<evidence type="ECO:0000256" key="2">
    <source>
        <dbReference type="SAM" id="MobiDB-lite"/>
    </source>
</evidence>
<keyword evidence="1" id="KW-0344">Guanine-nucleotide releasing factor</keyword>
<dbReference type="GO" id="GO:0005737">
    <property type="term" value="C:cytoplasm"/>
    <property type="evidence" value="ECO:0007669"/>
    <property type="project" value="TreeGrafter"/>
</dbReference>
<accession>B4QAQ2</accession>
<evidence type="ECO:0000256" key="1">
    <source>
        <dbReference type="ARBA" id="ARBA00022658"/>
    </source>
</evidence>
<dbReference type="FunFam" id="1.20.900.10:FF:000044">
    <property type="entry name" value="Uncharacterized protein, isoform B"/>
    <property type="match status" value="1"/>
</dbReference>
<dbReference type="HOGENOM" id="CLU_013335_0_0_1"/>
<dbReference type="Proteomes" id="UP000000304">
    <property type="component" value="Chromosome 2R"/>
</dbReference>
<dbReference type="EMBL" id="CM000362">
    <property type="protein sequence ID" value="EDX07453.1"/>
    <property type="molecule type" value="Genomic_DNA"/>
</dbReference>
<feature type="compositionally biased region" description="Basic and acidic residues" evidence="2">
    <location>
        <begin position="441"/>
        <end position="450"/>
    </location>
</feature>
<dbReference type="Bgee" id="FBgn0183000">
    <property type="expression patterns" value="Expressed in adult organism and 3 other cell types or tissues"/>
</dbReference>
<dbReference type="Gene3D" id="2.30.29.30">
    <property type="entry name" value="Pleckstrin-homology domain (PH domain)/Phosphotyrosine-binding domain (PTB)"/>
    <property type="match status" value="1"/>
</dbReference>
<dbReference type="SMART" id="SM00325">
    <property type="entry name" value="RhoGEF"/>
    <property type="match status" value="1"/>
</dbReference>
<evidence type="ECO:0000256" key="3">
    <source>
        <dbReference type="SAM" id="Phobius"/>
    </source>
</evidence>
<feature type="region of interest" description="Disordered" evidence="2">
    <location>
        <begin position="150"/>
        <end position="208"/>
    </location>
</feature>
<sequence>MADEDLSPLPFRRERNLSNRNFNKRNSRRRISQQAAEQERHNSTLVSSNLESNDVARPVSSVSSSSSSIQLSYSVNSDTDSVFRQRSLLKMHEAESVGGLGTASTPESPMSPQTPDPALLDVRQKVHRFEAFRTNICFIKQERHSLKLLENRRHPSFEDQSEDHRTPPATPPRRIRLPGLGSRGSSRSSSIPSFQAGIHEVRSEDEVDQISDFETDSHAAAEEYLVVDTTSEVVPSEEEVADSKVNQQQVQRSISADQSKEALTLPLKMRNDFPSSSTSIMDEPKKDEDSTSSKSDAGLKRQISEEALQEREQRAIVYTAPAGVSVSTDTRDDPLPPRKRKKRVPPAVPARKRVKGFENQTDADSVKSAPRSQPSVRSASTELPSSSRSSRREVRSLRTRSLDRDSLSSYSDDLEKEDNKYGRRGAPRHVDYDTIEVLRESRSEAEKDVESGPSGSSSFHWRMSREDLSIEDMDGCLAGITGFIVTALSMGLLIMISWFIISQMDFILMVVTWTAKSLEESMMIFGGPTKEPQDDGRLSPDLPENGIPNYRSTPRRKTEIIGTTNEHLVGKFHSVYQPKDEEEEVEIELRDKSDKCVHPILEELIKTEEAYVNNLFMGIENYGNIFQRKDLPLGLRGKKYDLFGNIEQIAEFHRDEFLPMLQRNRRDLKRLFDEFLQFLDHNCFYGYVIFTMNKQKSLKLCDLYKNYFTSIRLERDDKLGINSFLVQPIQRMARYPLLLTQFINTFFKNRDIVMKPLIESCCRLEKRLRALLTTTNESEIINDIVDCHEFNVYYQGKFRKVNEFQVLDHKLKRSYRSKVFIFDKCIIYTEIKGKNLLFHGRYPCEHIGISAKTKSFTLYYERRKQQECEFTADPVQIAIWLDLIRDMINNYANEERQKLQERYSRENDHLHRKAPSFSLYRDSNRFSSDSGIGNIWIMPKADEDTISNRTTWYAAS</sequence>
<feature type="domain" description="DH" evidence="4">
    <location>
        <begin position="596"/>
        <end position="778"/>
    </location>
</feature>
<proteinExistence type="predicted"/>
<dbReference type="FunFam" id="2.30.29.30:FF:000458">
    <property type="entry name" value="Uncharacterized protein, isoform B"/>
    <property type="match status" value="1"/>
</dbReference>
<dbReference type="OMA" id="FLKQERH"/>
<dbReference type="PROSITE" id="PS50010">
    <property type="entry name" value="DH_2"/>
    <property type="match status" value="1"/>
</dbReference>
<dbReference type="GO" id="GO:0005085">
    <property type="term" value="F:guanyl-nucleotide exchange factor activity"/>
    <property type="evidence" value="ECO:0007669"/>
    <property type="project" value="UniProtKB-KW"/>
</dbReference>
<feature type="compositionally biased region" description="Basic and acidic residues" evidence="2">
    <location>
        <begin position="282"/>
        <end position="314"/>
    </location>
</feature>
<dbReference type="Gene3D" id="1.20.900.10">
    <property type="entry name" value="Dbl homology (DH) domain"/>
    <property type="match status" value="1"/>
</dbReference>
<dbReference type="PANTHER" id="PTHR22826">
    <property type="entry name" value="RHO GUANINE EXCHANGE FACTOR-RELATED"/>
    <property type="match status" value="1"/>
</dbReference>
<feature type="compositionally biased region" description="Low complexity" evidence="2">
    <location>
        <begin position="59"/>
        <end position="76"/>
    </location>
</feature>
<reference evidence="5 6" key="1">
    <citation type="journal article" date="2007" name="Nature">
        <title>Evolution of genes and genomes on the Drosophila phylogeny.</title>
        <authorList>
            <consortium name="Drosophila 12 Genomes Consortium"/>
            <person name="Clark A.G."/>
            <person name="Eisen M.B."/>
            <person name="Smith D.R."/>
            <person name="Bergman C.M."/>
            <person name="Oliver B."/>
            <person name="Markow T.A."/>
            <person name="Kaufman T.C."/>
            <person name="Kellis M."/>
            <person name="Gelbart W."/>
            <person name="Iyer V.N."/>
            <person name="Pollard D.A."/>
            <person name="Sackton T.B."/>
            <person name="Larracuente A.M."/>
            <person name="Singh N.D."/>
            <person name="Abad J.P."/>
            <person name="Abt D.N."/>
            <person name="Adryan B."/>
            <person name="Aguade M."/>
            <person name="Akashi H."/>
            <person name="Anderson W.W."/>
            <person name="Aquadro C.F."/>
            <person name="Ardell D.H."/>
            <person name="Arguello R."/>
            <person name="Artieri C.G."/>
            <person name="Barbash D.A."/>
            <person name="Barker D."/>
            <person name="Barsanti P."/>
            <person name="Batterham P."/>
            <person name="Batzoglou S."/>
            <person name="Begun D."/>
            <person name="Bhutkar A."/>
            <person name="Blanco E."/>
            <person name="Bosak S.A."/>
            <person name="Bradley R.K."/>
            <person name="Brand A.D."/>
            <person name="Brent M.R."/>
            <person name="Brooks A.N."/>
            <person name="Brown R.H."/>
            <person name="Butlin R.K."/>
            <person name="Caggese C."/>
            <person name="Calvi B.R."/>
            <person name="Bernardo de Carvalho A."/>
            <person name="Caspi A."/>
            <person name="Castrezana S."/>
            <person name="Celniker S.E."/>
            <person name="Chang J.L."/>
            <person name="Chapple C."/>
            <person name="Chatterji S."/>
            <person name="Chinwalla A."/>
            <person name="Civetta A."/>
            <person name="Clifton S.W."/>
            <person name="Comeron J.M."/>
            <person name="Costello J.C."/>
            <person name="Coyne J.A."/>
            <person name="Daub J."/>
            <person name="David R.G."/>
            <person name="Delcher A.L."/>
            <person name="Delehaunty K."/>
            <person name="Do C.B."/>
            <person name="Ebling H."/>
            <person name="Edwards K."/>
            <person name="Eickbush T."/>
            <person name="Evans J.D."/>
            <person name="Filipski A."/>
            <person name="Findeiss S."/>
            <person name="Freyhult E."/>
            <person name="Fulton L."/>
            <person name="Fulton R."/>
            <person name="Garcia A.C."/>
            <person name="Gardiner A."/>
            <person name="Garfield D.A."/>
            <person name="Garvin B.E."/>
            <person name="Gibson G."/>
            <person name="Gilbert D."/>
            <person name="Gnerre S."/>
            <person name="Godfrey J."/>
            <person name="Good R."/>
            <person name="Gotea V."/>
            <person name="Gravely B."/>
            <person name="Greenberg A.J."/>
            <person name="Griffiths-Jones S."/>
            <person name="Gross S."/>
            <person name="Guigo R."/>
            <person name="Gustafson E.A."/>
            <person name="Haerty W."/>
            <person name="Hahn M.W."/>
            <person name="Halligan D.L."/>
            <person name="Halpern A.L."/>
            <person name="Halter G.M."/>
            <person name="Han M.V."/>
            <person name="Heger A."/>
            <person name="Hillier L."/>
            <person name="Hinrichs A.S."/>
            <person name="Holmes I."/>
            <person name="Hoskins R.A."/>
            <person name="Hubisz M.J."/>
            <person name="Hultmark D."/>
            <person name="Huntley M.A."/>
            <person name="Jaffe D.B."/>
            <person name="Jagadeeshan S."/>
            <person name="Jeck W.R."/>
            <person name="Johnson J."/>
            <person name="Jones C.D."/>
            <person name="Jordan W.C."/>
            <person name="Karpen G.H."/>
            <person name="Kataoka E."/>
            <person name="Keightley P.D."/>
            <person name="Kheradpour P."/>
            <person name="Kirkness E.F."/>
            <person name="Koerich L.B."/>
            <person name="Kristiansen K."/>
            <person name="Kudrna D."/>
            <person name="Kulathinal R.J."/>
            <person name="Kumar S."/>
            <person name="Kwok R."/>
            <person name="Lander E."/>
            <person name="Langley C.H."/>
            <person name="Lapoint R."/>
            <person name="Lazzaro B.P."/>
            <person name="Lee S.J."/>
            <person name="Levesque L."/>
            <person name="Li R."/>
            <person name="Lin C.F."/>
            <person name="Lin M.F."/>
            <person name="Lindblad-Toh K."/>
            <person name="Llopart A."/>
            <person name="Long M."/>
            <person name="Low L."/>
            <person name="Lozovsky E."/>
            <person name="Lu J."/>
            <person name="Luo M."/>
            <person name="Machado C.A."/>
            <person name="Makalowski W."/>
            <person name="Marzo M."/>
            <person name="Matsuda M."/>
            <person name="Matzkin L."/>
            <person name="McAllister B."/>
            <person name="McBride C.S."/>
            <person name="McKernan B."/>
            <person name="McKernan K."/>
            <person name="Mendez-Lago M."/>
            <person name="Minx P."/>
            <person name="Mollenhauer M.U."/>
            <person name="Montooth K."/>
            <person name="Mount S.M."/>
            <person name="Mu X."/>
            <person name="Myers E."/>
            <person name="Negre B."/>
            <person name="Newfeld S."/>
            <person name="Nielsen R."/>
            <person name="Noor M.A."/>
            <person name="O'Grady P."/>
            <person name="Pachter L."/>
            <person name="Papaceit M."/>
            <person name="Parisi M.J."/>
            <person name="Parisi M."/>
            <person name="Parts L."/>
            <person name="Pedersen J.S."/>
            <person name="Pesole G."/>
            <person name="Phillippy A.M."/>
            <person name="Ponting C.P."/>
            <person name="Pop M."/>
            <person name="Porcelli D."/>
            <person name="Powell J.R."/>
            <person name="Prohaska S."/>
            <person name="Pruitt K."/>
            <person name="Puig M."/>
            <person name="Quesneville H."/>
            <person name="Ram K.R."/>
            <person name="Rand D."/>
            <person name="Rasmussen M.D."/>
            <person name="Reed L.K."/>
            <person name="Reenan R."/>
            <person name="Reily A."/>
            <person name="Remington K.A."/>
            <person name="Rieger T.T."/>
            <person name="Ritchie M.G."/>
            <person name="Robin C."/>
            <person name="Rogers Y.H."/>
            <person name="Rohde C."/>
            <person name="Rozas J."/>
            <person name="Rubenfield M.J."/>
            <person name="Ruiz A."/>
            <person name="Russo S."/>
            <person name="Salzberg S.L."/>
            <person name="Sanchez-Gracia A."/>
            <person name="Saranga D.J."/>
            <person name="Sato H."/>
            <person name="Schaeffer S.W."/>
            <person name="Schatz M.C."/>
            <person name="Schlenke T."/>
            <person name="Schwartz R."/>
            <person name="Segarra C."/>
            <person name="Singh R.S."/>
            <person name="Sirot L."/>
            <person name="Sirota M."/>
            <person name="Sisneros N.B."/>
            <person name="Smith C.D."/>
            <person name="Smith T.F."/>
            <person name="Spieth J."/>
            <person name="Stage D.E."/>
            <person name="Stark A."/>
            <person name="Stephan W."/>
            <person name="Strausberg R.L."/>
            <person name="Strempel S."/>
            <person name="Sturgill D."/>
            <person name="Sutton G."/>
            <person name="Sutton G.G."/>
            <person name="Tao W."/>
            <person name="Teichmann S."/>
            <person name="Tobari Y.N."/>
            <person name="Tomimura Y."/>
            <person name="Tsolas J.M."/>
            <person name="Valente V.L."/>
            <person name="Venter E."/>
            <person name="Venter J.C."/>
            <person name="Vicario S."/>
            <person name="Vieira F.G."/>
            <person name="Vilella A.J."/>
            <person name="Villasante A."/>
            <person name="Walenz B."/>
            <person name="Wang J."/>
            <person name="Wasserman M."/>
            <person name="Watts T."/>
            <person name="Wilson D."/>
            <person name="Wilson R.K."/>
            <person name="Wing R.A."/>
            <person name="Wolfner M.F."/>
            <person name="Wong A."/>
            <person name="Wong G.K."/>
            <person name="Wu C.I."/>
            <person name="Wu G."/>
            <person name="Yamamoto D."/>
            <person name="Yang H.P."/>
            <person name="Yang S.P."/>
            <person name="Yorke J.A."/>
            <person name="Yoshida K."/>
            <person name="Zdobnov E."/>
            <person name="Zhang P."/>
            <person name="Zhang Y."/>
            <person name="Zimin A.V."/>
            <person name="Baldwin J."/>
            <person name="Abdouelleil A."/>
            <person name="Abdulkadir J."/>
            <person name="Abebe A."/>
            <person name="Abera B."/>
            <person name="Abreu J."/>
            <person name="Acer S.C."/>
            <person name="Aftuck L."/>
            <person name="Alexander A."/>
            <person name="An P."/>
            <person name="Anderson E."/>
            <person name="Anderson S."/>
            <person name="Arachi H."/>
            <person name="Azer M."/>
            <person name="Bachantsang P."/>
            <person name="Barry A."/>
            <person name="Bayul T."/>
            <person name="Berlin A."/>
            <person name="Bessette D."/>
            <person name="Bloom T."/>
            <person name="Blye J."/>
            <person name="Boguslavskiy L."/>
            <person name="Bonnet C."/>
            <person name="Boukhgalter B."/>
            <person name="Bourzgui I."/>
            <person name="Brown A."/>
            <person name="Cahill P."/>
            <person name="Channer S."/>
            <person name="Cheshatsang Y."/>
            <person name="Chuda L."/>
            <person name="Citroen M."/>
            <person name="Collymore A."/>
            <person name="Cooke P."/>
            <person name="Costello M."/>
            <person name="D'Aco K."/>
            <person name="Daza R."/>
            <person name="De Haan G."/>
            <person name="DeGray S."/>
            <person name="DeMaso C."/>
            <person name="Dhargay N."/>
            <person name="Dooley K."/>
            <person name="Dooley E."/>
            <person name="Doricent M."/>
            <person name="Dorje P."/>
            <person name="Dorjee K."/>
            <person name="Dupes A."/>
            <person name="Elong R."/>
            <person name="Falk J."/>
            <person name="Farina A."/>
            <person name="Faro S."/>
            <person name="Ferguson D."/>
            <person name="Fisher S."/>
            <person name="Foley C.D."/>
            <person name="Franke A."/>
            <person name="Friedrich D."/>
            <person name="Gadbois L."/>
            <person name="Gearin G."/>
            <person name="Gearin C.R."/>
            <person name="Giannoukos G."/>
            <person name="Goode T."/>
            <person name="Graham J."/>
            <person name="Grandbois E."/>
            <person name="Grewal S."/>
            <person name="Gyaltsen K."/>
            <person name="Hafez N."/>
            <person name="Hagos B."/>
            <person name="Hall J."/>
            <person name="Henson C."/>
            <person name="Hollinger A."/>
            <person name="Honan T."/>
            <person name="Huard M.D."/>
            <person name="Hughes L."/>
            <person name="Hurhula B."/>
            <person name="Husby M.E."/>
            <person name="Kamat A."/>
            <person name="Kanga B."/>
            <person name="Kashin S."/>
            <person name="Khazanovich D."/>
            <person name="Kisner P."/>
            <person name="Lance K."/>
            <person name="Lara M."/>
            <person name="Lee W."/>
            <person name="Lennon N."/>
            <person name="Letendre F."/>
            <person name="LeVine R."/>
            <person name="Lipovsky A."/>
            <person name="Liu X."/>
            <person name="Liu J."/>
            <person name="Liu S."/>
            <person name="Lokyitsang T."/>
            <person name="Lokyitsang Y."/>
            <person name="Lubonja R."/>
            <person name="Lui A."/>
            <person name="MacDonald P."/>
            <person name="Magnisalis V."/>
            <person name="Maru K."/>
            <person name="Matthews C."/>
            <person name="McCusker W."/>
            <person name="McDonough S."/>
            <person name="Mehta T."/>
            <person name="Meldrim J."/>
            <person name="Meneus L."/>
            <person name="Mihai O."/>
            <person name="Mihalev A."/>
            <person name="Mihova T."/>
            <person name="Mittelman R."/>
            <person name="Mlenga V."/>
            <person name="Montmayeur A."/>
            <person name="Mulrain L."/>
            <person name="Navidi A."/>
            <person name="Naylor J."/>
            <person name="Negash T."/>
            <person name="Nguyen T."/>
            <person name="Nguyen N."/>
            <person name="Nicol R."/>
            <person name="Norbu C."/>
            <person name="Norbu N."/>
            <person name="Novod N."/>
            <person name="O'Neill B."/>
            <person name="Osman S."/>
            <person name="Markiewicz E."/>
            <person name="Oyono O.L."/>
            <person name="Patti C."/>
            <person name="Phunkhang P."/>
            <person name="Pierre F."/>
            <person name="Priest M."/>
            <person name="Raghuraman S."/>
            <person name="Rege F."/>
            <person name="Reyes R."/>
            <person name="Rise C."/>
            <person name="Rogov P."/>
            <person name="Ross K."/>
            <person name="Ryan E."/>
            <person name="Settipalli S."/>
            <person name="Shea T."/>
            <person name="Sherpa N."/>
            <person name="Shi L."/>
            <person name="Shih D."/>
            <person name="Sparrow T."/>
            <person name="Spaulding J."/>
            <person name="Stalker J."/>
            <person name="Stange-Thomann N."/>
            <person name="Stavropoulos S."/>
            <person name="Stone C."/>
            <person name="Strader C."/>
            <person name="Tesfaye S."/>
            <person name="Thomson T."/>
            <person name="Thoulutsang Y."/>
            <person name="Thoulutsang D."/>
            <person name="Topham K."/>
            <person name="Topping I."/>
            <person name="Tsamla T."/>
            <person name="Vassiliev H."/>
            <person name="Vo A."/>
            <person name="Wangchuk T."/>
            <person name="Wangdi T."/>
            <person name="Weiand M."/>
            <person name="Wilkinson J."/>
            <person name="Wilson A."/>
            <person name="Yadav S."/>
            <person name="Young G."/>
            <person name="Yu Q."/>
            <person name="Zembek L."/>
            <person name="Zhong D."/>
            <person name="Zimmer A."/>
            <person name="Zwirko Z."/>
            <person name="Jaffe D.B."/>
            <person name="Alvarez P."/>
            <person name="Brockman W."/>
            <person name="Butler J."/>
            <person name="Chin C."/>
            <person name="Gnerre S."/>
            <person name="Grabherr M."/>
            <person name="Kleber M."/>
            <person name="Mauceli E."/>
            <person name="MacCallum I."/>
        </authorList>
    </citation>
    <scope>NUCLEOTIDE SEQUENCE [LARGE SCALE GENOMIC DNA]</scope>
    <source>
        <strain evidence="6">white501</strain>
    </source>
</reference>
<keyword evidence="3" id="KW-0472">Membrane</keyword>
<dbReference type="AlphaFoldDB" id="B4QAQ2"/>
<dbReference type="SUPFAM" id="SSF48065">
    <property type="entry name" value="DBL homology domain (DH-domain)"/>
    <property type="match status" value="1"/>
</dbReference>
<dbReference type="OrthoDB" id="6152532at2759"/>
<feature type="region of interest" description="Disordered" evidence="2">
    <location>
        <begin position="1"/>
        <end position="76"/>
    </location>
</feature>
<organism evidence="5 6">
    <name type="scientific">Drosophila simulans</name>
    <name type="common">Fruit fly</name>
    <dbReference type="NCBI Taxonomy" id="7240"/>
    <lineage>
        <taxon>Eukaryota</taxon>
        <taxon>Metazoa</taxon>
        <taxon>Ecdysozoa</taxon>
        <taxon>Arthropoda</taxon>
        <taxon>Hexapoda</taxon>
        <taxon>Insecta</taxon>
        <taxon>Pterygota</taxon>
        <taxon>Neoptera</taxon>
        <taxon>Endopterygota</taxon>
        <taxon>Diptera</taxon>
        <taxon>Brachycera</taxon>
        <taxon>Muscomorpha</taxon>
        <taxon>Ephydroidea</taxon>
        <taxon>Drosophilidae</taxon>
        <taxon>Drosophila</taxon>
        <taxon>Sophophora</taxon>
    </lineage>
</organism>
<feature type="region of interest" description="Disordered" evidence="2">
    <location>
        <begin position="441"/>
        <end position="460"/>
    </location>
</feature>
<evidence type="ECO:0000259" key="4">
    <source>
        <dbReference type="PROSITE" id="PS50010"/>
    </source>
</evidence>
<feature type="compositionally biased region" description="Polar residues" evidence="2">
    <location>
        <begin position="43"/>
        <end position="52"/>
    </location>
</feature>
<feature type="transmembrane region" description="Helical" evidence="3">
    <location>
        <begin position="477"/>
        <end position="501"/>
    </location>
</feature>
<feature type="compositionally biased region" description="Low complexity" evidence="2">
    <location>
        <begin position="177"/>
        <end position="193"/>
    </location>
</feature>
<feature type="region of interest" description="Disordered" evidence="2">
    <location>
        <begin position="528"/>
        <end position="553"/>
    </location>
</feature>
<feature type="compositionally biased region" description="Basic and acidic residues" evidence="2">
    <location>
        <begin position="390"/>
        <end position="406"/>
    </location>
</feature>
<evidence type="ECO:0000313" key="5">
    <source>
        <dbReference type="EMBL" id="EDX07453.1"/>
    </source>
</evidence>
<name>B4QAQ2_DROSI</name>
<evidence type="ECO:0000313" key="6">
    <source>
        <dbReference type="Proteomes" id="UP000000304"/>
    </source>
</evidence>
<dbReference type="STRING" id="7240.B4QAQ2"/>
<dbReference type="Pfam" id="PF00621">
    <property type="entry name" value="RhoGEF"/>
    <property type="match status" value="1"/>
</dbReference>
<dbReference type="PhylomeDB" id="B4QAQ2"/>
<feature type="region of interest" description="Disordered" evidence="2">
    <location>
        <begin position="96"/>
        <end position="117"/>
    </location>
</feature>
<dbReference type="InterPro" id="IPR035899">
    <property type="entry name" value="DBL_dom_sf"/>
</dbReference>
<feature type="compositionally biased region" description="Basic and acidic residues" evidence="2">
    <location>
        <begin position="150"/>
        <end position="166"/>
    </location>
</feature>
<feature type="region of interest" description="Disordered" evidence="2">
    <location>
        <begin position="231"/>
        <end position="426"/>
    </location>
</feature>
<protein>
    <submittedName>
        <fullName evidence="5">GD11248</fullName>
    </submittedName>
</protein>
<gene>
    <name evidence="5" type="primary">Dsim\GD11248</name>
    <name evidence="5" type="ORF">Dsim_GD11248</name>
</gene>
<feature type="compositionally biased region" description="Basic residues" evidence="2">
    <location>
        <begin position="22"/>
        <end position="31"/>
    </location>
</feature>
<keyword evidence="6" id="KW-1185">Reference proteome</keyword>